<feature type="compositionally biased region" description="Basic and acidic residues" evidence="7">
    <location>
        <begin position="624"/>
        <end position="634"/>
    </location>
</feature>
<dbReference type="GO" id="GO:0039615">
    <property type="term" value="C:T=1 icosahedral viral capsid"/>
    <property type="evidence" value="ECO:0007669"/>
    <property type="project" value="UniProtKB-UniRule"/>
</dbReference>
<proteinExistence type="inferred from homology"/>
<accession>A0A385E1K8</accession>
<reference evidence="8 9" key="1">
    <citation type="submission" date="2018-07" db="EMBL/GenBank/DDBJ databases">
        <title>Uncovering a Universe of Circular DNA Viruses in Animal Metagenomes.</title>
        <authorList>
            <person name="Tisza M."/>
            <person name="Buck C."/>
            <person name="Pastrana D."/>
            <person name="Welch N."/>
            <person name="Peretti A."/>
        </authorList>
    </citation>
    <scope>NUCLEOTIDE SEQUENCE [LARGE SCALE GENOMIC DNA]</scope>
    <source>
        <strain evidence="8">Ctea38</strain>
    </source>
</reference>
<sequence>MPYFRKNFRRYYKYRKNYYKRRPWFRRRRPRKTFQTKRRRRPVRKKFFKKKKLKKIKLQQWQPSHIKKCKIKGTIQLFQAGKGRFSHNYQLYKESFVPPHQPGGGGWSYIILSLGNLFTENQRLQNWWTKSNKGLPLCRFSGVKFKFYRQQFTDYIVTWSNEYPMEVGKFHYPSIHPQRMLSYNHRIIVPSYNSMPHWKKPYKSCFIRPPKEMTDKWYFQNHFQRFPLCMLATTACSLNSLYVATNVLNNNCTIKCLNTNFFQRKSFQFPSITTGYFPKSNVYAYASPNGGYTITDIKIKEITYLGQTGPYNEGEELGNYQLQTYTKPHWGNIFHYNYLNEQRQIIITQYQLSHWFEGVPTGTPLTRNINQGEAQFFTDPLYYDCRYNPTKDTGIGNEAYWVSNLVEENGWNTQNDPDLKIAGFPLWILLWGWYDWTRKLNKIKNVDNDYILVVKTDFIEPKLPFYVFLSDSFCNGQAPYAQPLHTWSEYERNHWYPRYRFQEEAIETLLMTGTGVCRAENVQQIQAHCYYKFFFKWGGNPATFETVIDPTTQPYYPVPGQLIQTTEIMDPNESPLNMFYDFDVRRHLIKQSAINRITDFSNFENLMFTDGDQTTIPQTTTKETQTKTTEEKEKKETFKQLQQYRQLNIQLLQRFQQLKQLVENT</sequence>
<organism evidence="8 9">
    <name type="scientific">Anelloviridae sp</name>
    <dbReference type="NCBI Taxonomy" id="2055263"/>
    <lineage>
        <taxon>Viruses</taxon>
        <taxon>Monodnaviria</taxon>
        <taxon>Shotokuvirae</taxon>
        <taxon>Commensaviricota</taxon>
        <taxon>Cardeaviricetes</taxon>
        <taxon>Sanitavirales</taxon>
        <taxon>Anelloviridae</taxon>
    </lineage>
</organism>
<evidence type="ECO:0000256" key="7">
    <source>
        <dbReference type="SAM" id="MobiDB-lite"/>
    </source>
</evidence>
<evidence type="ECO:0000256" key="3">
    <source>
        <dbReference type="ARBA" id="ARBA00022431"/>
    </source>
</evidence>
<dbReference type="RefSeq" id="YP_010790242.1">
    <property type="nucleotide sequence ID" value="NC_075378.1"/>
</dbReference>
<comment type="similarity">
    <text evidence="2 6">Belongs to the anelloviridae capsid protein family.</text>
</comment>
<keyword evidence="9" id="KW-1185">Reference proteome</keyword>
<evidence type="ECO:0000256" key="2">
    <source>
        <dbReference type="ARBA" id="ARBA00006131"/>
    </source>
</evidence>
<keyword evidence="4 6" id="KW-0167">Capsid protein</keyword>
<dbReference type="Pfam" id="PF02956">
    <property type="entry name" value="TT_ORF1"/>
    <property type="match status" value="1"/>
</dbReference>
<keyword evidence="3 6" id="KW-1140">T=1 icosahedral capsid protein</keyword>
<dbReference type="GeneID" id="80527564"/>
<comment type="function">
    <text evidence="6">Self-assembles to form an icosahedral capsid.</text>
</comment>
<evidence type="ECO:0000256" key="4">
    <source>
        <dbReference type="ARBA" id="ARBA00022561"/>
    </source>
</evidence>
<name>A0A385E1K8_9VIRU</name>
<comment type="subcellular location">
    <subcellularLocation>
        <location evidence="1 6">Virion</location>
    </subcellularLocation>
</comment>
<evidence type="ECO:0000256" key="5">
    <source>
        <dbReference type="ARBA" id="ARBA00022844"/>
    </source>
</evidence>
<evidence type="ECO:0000256" key="6">
    <source>
        <dbReference type="RuleBase" id="RU361230"/>
    </source>
</evidence>
<keyword evidence="5 6" id="KW-0946">Virion</keyword>
<evidence type="ECO:0000313" key="8">
    <source>
        <dbReference type="EMBL" id="AXQ65620.1"/>
    </source>
</evidence>
<dbReference type="Proteomes" id="UP000290364">
    <property type="component" value="Segment"/>
</dbReference>
<dbReference type="InterPro" id="IPR004219">
    <property type="entry name" value="TTvirus_Unk"/>
</dbReference>
<feature type="compositionally biased region" description="Low complexity" evidence="7">
    <location>
        <begin position="614"/>
        <end position="623"/>
    </location>
</feature>
<protein>
    <recommendedName>
        <fullName evidence="6">Capsid protein</fullName>
    </recommendedName>
</protein>
<dbReference type="EMBL" id="MH648912">
    <property type="protein sequence ID" value="AXQ65620.1"/>
    <property type="molecule type" value="Genomic_DNA"/>
</dbReference>
<evidence type="ECO:0000256" key="1">
    <source>
        <dbReference type="ARBA" id="ARBA00004328"/>
    </source>
</evidence>
<dbReference type="KEGG" id="vg:80527564"/>
<evidence type="ECO:0000313" key="9">
    <source>
        <dbReference type="Proteomes" id="UP000290364"/>
    </source>
</evidence>
<feature type="region of interest" description="Disordered" evidence="7">
    <location>
        <begin position="614"/>
        <end position="634"/>
    </location>
</feature>